<dbReference type="RefSeq" id="WP_068832944.1">
    <property type="nucleotide sequence ID" value="NZ_JBHSMX010000065.1"/>
</dbReference>
<evidence type="ECO:0000256" key="2">
    <source>
        <dbReference type="ARBA" id="ARBA00022676"/>
    </source>
</evidence>
<evidence type="ECO:0000259" key="4">
    <source>
        <dbReference type="Pfam" id="PF00535"/>
    </source>
</evidence>
<dbReference type="PANTHER" id="PTHR43179:SF12">
    <property type="entry name" value="GALACTOFURANOSYLTRANSFERASE GLFT2"/>
    <property type="match status" value="1"/>
</dbReference>
<evidence type="ECO:0000313" key="6">
    <source>
        <dbReference type="Proteomes" id="UP001596084"/>
    </source>
</evidence>
<evidence type="ECO:0000313" key="5">
    <source>
        <dbReference type="EMBL" id="MFC5523449.1"/>
    </source>
</evidence>
<reference evidence="6" key="1">
    <citation type="journal article" date="2019" name="Int. J. Syst. Evol. Microbiol.">
        <title>The Global Catalogue of Microorganisms (GCM) 10K type strain sequencing project: providing services to taxonomists for standard genome sequencing and annotation.</title>
        <authorList>
            <consortium name="The Broad Institute Genomics Platform"/>
            <consortium name="The Broad Institute Genome Sequencing Center for Infectious Disease"/>
            <person name="Wu L."/>
            <person name="Ma J."/>
        </authorList>
    </citation>
    <scope>NUCLEOTIDE SEQUENCE [LARGE SCALE GENOMIC DNA]</scope>
    <source>
        <strain evidence="6">CGMCC 4.7277</strain>
    </source>
</reference>
<dbReference type="EMBL" id="JBHSMX010000065">
    <property type="protein sequence ID" value="MFC5523449.1"/>
    <property type="molecule type" value="Genomic_DNA"/>
</dbReference>
<organism evidence="5 6">
    <name type="scientific">Polaromonas jejuensis</name>
    <dbReference type="NCBI Taxonomy" id="457502"/>
    <lineage>
        <taxon>Bacteria</taxon>
        <taxon>Pseudomonadati</taxon>
        <taxon>Pseudomonadota</taxon>
        <taxon>Betaproteobacteria</taxon>
        <taxon>Burkholderiales</taxon>
        <taxon>Comamonadaceae</taxon>
        <taxon>Polaromonas</taxon>
    </lineage>
</organism>
<dbReference type="SUPFAM" id="SSF53448">
    <property type="entry name" value="Nucleotide-diphospho-sugar transferases"/>
    <property type="match status" value="1"/>
</dbReference>
<keyword evidence="3 5" id="KW-0808">Transferase</keyword>
<evidence type="ECO:0000256" key="1">
    <source>
        <dbReference type="ARBA" id="ARBA00006739"/>
    </source>
</evidence>
<keyword evidence="2 5" id="KW-0328">Glycosyltransferase</keyword>
<dbReference type="GO" id="GO:0016757">
    <property type="term" value="F:glycosyltransferase activity"/>
    <property type="evidence" value="ECO:0007669"/>
    <property type="project" value="UniProtKB-KW"/>
</dbReference>
<dbReference type="Pfam" id="PF00535">
    <property type="entry name" value="Glycos_transf_2"/>
    <property type="match status" value="1"/>
</dbReference>
<gene>
    <name evidence="5" type="ORF">ACFPP7_21400</name>
</gene>
<dbReference type="EC" id="2.4.-.-" evidence="5"/>
<keyword evidence="6" id="KW-1185">Reference proteome</keyword>
<name>A0ABW0QL30_9BURK</name>
<sequence>MISIVIPSWNNLALLKLCVESVKANSAFEHQIIVHVNDGSDGSLEWVRSQGIEHTYSEANTGICLTVNQAAALAKHDLILYLNDDMYCCPEWDAKLLAKVQQIGHDAFVLSGTMIEPVGSGNPCVSVCDFGRDADTFRKQEILGKYQTLAKPDWYGATWPPTLVHRRWWHAVGGYSTEFSPGMSSDNDFSMKMWAAGCRVFLGVGDSLVYHFMCKSTGRIVKNNGRKQFMRKWGMTSSLFDRYYLRRGELAVQAELPEPDDTAAFRRKRGLSKFKSWLA</sequence>
<dbReference type="InterPro" id="IPR029044">
    <property type="entry name" value="Nucleotide-diphossugar_trans"/>
</dbReference>
<proteinExistence type="inferred from homology"/>
<evidence type="ECO:0000256" key="3">
    <source>
        <dbReference type="ARBA" id="ARBA00022679"/>
    </source>
</evidence>
<comment type="caution">
    <text evidence="5">The sequence shown here is derived from an EMBL/GenBank/DDBJ whole genome shotgun (WGS) entry which is preliminary data.</text>
</comment>
<comment type="similarity">
    <text evidence="1">Belongs to the glycosyltransferase 2 family.</text>
</comment>
<feature type="domain" description="Glycosyltransferase 2-like" evidence="4">
    <location>
        <begin position="3"/>
        <end position="114"/>
    </location>
</feature>
<dbReference type="InterPro" id="IPR001173">
    <property type="entry name" value="Glyco_trans_2-like"/>
</dbReference>
<dbReference type="Proteomes" id="UP001596084">
    <property type="component" value="Unassembled WGS sequence"/>
</dbReference>
<accession>A0ABW0QL30</accession>
<protein>
    <submittedName>
        <fullName evidence="5">Glycosyltransferase family 2 protein</fullName>
        <ecNumber evidence="5">2.4.-.-</ecNumber>
    </submittedName>
</protein>
<dbReference type="Gene3D" id="3.90.550.10">
    <property type="entry name" value="Spore Coat Polysaccharide Biosynthesis Protein SpsA, Chain A"/>
    <property type="match status" value="1"/>
</dbReference>
<dbReference type="PANTHER" id="PTHR43179">
    <property type="entry name" value="RHAMNOSYLTRANSFERASE WBBL"/>
    <property type="match status" value="1"/>
</dbReference>